<protein>
    <submittedName>
        <fullName evidence="1">Uncharacterized protein</fullName>
    </submittedName>
</protein>
<feature type="non-terminal residue" evidence="1">
    <location>
        <position position="35"/>
    </location>
</feature>
<proteinExistence type="predicted"/>
<sequence length="35" mass="3853">MLKATIALWRKEKNAGKSTYENSVTTKGIIPFAIA</sequence>
<dbReference type="AlphaFoldDB" id="X1D0R5"/>
<dbReference type="EMBL" id="BART01026850">
    <property type="protein sequence ID" value="GAH01850.1"/>
    <property type="molecule type" value="Genomic_DNA"/>
</dbReference>
<reference evidence="1" key="1">
    <citation type="journal article" date="2014" name="Front. Microbiol.">
        <title>High frequency of phylogenetically diverse reductive dehalogenase-homologous genes in deep subseafloor sedimentary metagenomes.</title>
        <authorList>
            <person name="Kawai M."/>
            <person name="Futagami T."/>
            <person name="Toyoda A."/>
            <person name="Takaki Y."/>
            <person name="Nishi S."/>
            <person name="Hori S."/>
            <person name="Arai W."/>
            <person name="Tsubouchi T."/>
            <person name="Morono Y."/>
            <person name="Uchiyama I."/>
            <person name="Ito T."/>
            <person name="Fujiyama A."/>
            <person name="Inagaki F."/>
            <person name="Takami H."/>
        </authorList>
    </citation>
    <scope>NUCLEOTIDE SEQUENCE</scope>
    <source>
        <strain evidence="1">Expedition CK06-06</strain>
    </source>
</reference>
<evidence type="ECO:0000313" key="1">
    <source>
        <dbReference type="EMBL" id="GAH01850.1"/>
    </source>
</evidence>
<gene>
    <name evidence="1" type="ORF">S01H4_47761</name>
</gene>
<accession>X1D0R5</accession>
<organism evidence="1">
    <name type="scientific">marine sediment metagenome</name>
    <dbReference type="NCBI Taxonomy" id="412755"/>
    <lineage>
        <taxon>unclassified sequences</taxon>
        <taxon>metagenomes</taxon>
        <taxon>ecological metagenomes</taxon>
    </lineage>
</organism>
<name>X1D0R5_9ZZZZ</name>
<comment type="caution">
    <text evidence="1">The sequence shown here is derived from an EMBL/GenBank/DDBJ whole genome shotgun (WGS) entry which is preliminary data.</text>
</comment>